<dbReference type="RefSeq" id="XP_028914486.1">
    <property type="nucleotide sequence ID" value="XM_029058653.2"/>
</dbReference>
<dbReference type="RefSeq" id="XP_007665107.1">
    <property type="nucleotide sequence ID" value="XM_007666917.3"/>
</dbReference>
<sequence>MTSKRVTKASMASAEKKHRKSLSLAVKLDVLKCLDSGERQIDVCKAFGLAGSTVRTIIRNAAKIREFGKTTTPLTAAKLSRARPPIMVDMERLLSIWIEEQTRRRIPLSFLSIQAKARSLHERLQRDLPKGSTVDEFKASQGWFDRFNRRAQLHNVAGSGEGAGLNAEGATAFKRTLAKLIAEEGYGPRQVFNVDETGLYWKRMPRRTYISVKEKMTPGFKVSKDRLTLLVGGNAAGDFKLKPLVVYHSENPVALRGFSKSFLPVLWKANRKARITRVVFENWFTSYFCPAVKMYCAKNNLAHKALLLLDSSPGHPTTLDDLSQDVKVIFLPPDTASILQPMDQGVIADFKARYTHQTFEQAVRAADGEKALSLPEFWKDYNIRHAVENIASSWDEITSRAMNGAWQRLWSDCVPEFEGFDQTLQAVRENIVALGKRLGMGDLEPSDIDELIESHQEELSDEDLVSMDQQRALEEGRPSHSDEEAPARTLTTAHLGRAFELLEEACSIFSENDPNVDRSAAVIRALHSAVNCYKELQAERKKAKRQGKFDSLLLRAPGSRPLSTTDATIPSTSGATACSASHDEGSFDCMTIKAEDNQ</sequence>
<evidence type="ECO:0000256" key="4">
    <source>
        <dbReference type="SAM" id="MobiDB-lite"/>
    </source>
</evidence>
<dbReference type="Pfam" id="PF03184">
    <property type="entry name" value="DDE_1"/>
    <property type="match status" value="1"/>
</dbReference>
<dbReference type="PANTHER" id="PTHR19303:SF26">
    <property type="entry name" value="TIGGER TRANSPOSABLE ELEMENT-DERIVED PROTEIN 1"/>
    <property type="match status" value="1"/>
</dbReference>
<dbReference type="GeneID" id="103170162"/>
<reference evidence="6 7" key="1">
    <citation type="journal article" date="2008" name="Nature">
        <title>Genome analysis of the platypus reveals unique signatures of evolution.</title>
        <authorList>
            <person name="Warren W.C."/>
            <person name="Hillier L.W."/>
            <person name="Marshall Graves J.A."/>
            <person name="Birney E."/>
            <person name="Ponting C.P."/>
            <person name="Grutzner F."/>
            <person name="Belov K."/>
            <person name="Miller W."/>
            <person name="Clarke L."/>
            <person name="Chinwalla A.T."/>
            <person name="Yang S.P."/>
            <person name="Heger A."/>
            <person name="Locke D.P."/>
            <person name="Miethke P."/>
            <person name="Waters P.D."/>
            <person name="Veyrunes F."/>
            <person name="Fulton L."/>
            <person name="Fulton B."/>
            <person name="Graves T."/>
            <person name="Wallis J."/>
            <person name="Puente X.S."/>
            <person name="Lopez-Otin C."/>
            <person name="Ordonez G.R."/>
            <person name="Eichler E.E."/>
            <person name="Chen L."/>
            <person name="Cheng Z."/>
            <person name="Deakin J.E."/>
            <person name="Alsop A."/>
            <person name="Thompson K."/>
            <person name="Kirby P."/>
            <person name="Papenfuss A.T."/>
            <person name="Wakefield M.J."/>
            <person name="Olender T."/>
            <person name="Lancet D."/>
            <person name="Huttley G.A."/>
            <person name="Smit A.F."/>
            <person name="Pask A."/>
            <person name="Temple-Smith P."/>
            <person name="Batzer M.A."/>
            <person name="Walker J.A."/>
            <person name="Konkel M.K."/>
            <person name="Harris R.S."/>
            <person name="Whittington C.M."/>
            <person name="Wong E.S."/>
            <person name="Gemmell N.J."/>
            <person name="Buschiazzo E."/>
            <person name="Vargas Jentzsch I.M."/>
            <person name="Merkel A."/>
            <person name="Schmitz J."/>
            <person name="Zemann A."/>
            <person name="Churakov G."/>
            <person name="Kriegs J.O."/>
            <person name="Brosius J."/>
            <person name="Murchison E.P."/>
            <person name="Sachidanandam R."/>
            <person name="Smith C."/>
            <person name="Hannon G.J."/>
            <person name="Tsend-Ayush E."/>
            <person name="McMillan D."/>
            <person name="Attenborough R."/>
            <person name="Rens W."/>
            <person name="Ferguson-Smith M."/>
            <person name="Lefevre C.M."/>
            <person name="Sharp J.A."/>
            <person name="Nicholas K.R."/>
            <person name="Ray D.A."/>
            <person name="Kube M."/>
            <person name="Reinhardt R."/>
            <person name="Pringle T.H."/>
            <person name="Taylor J."/>
            <person name="Jones R.C."/>
            <person name="Nixon B."/>
            <person name="Dacheux J.L."/>
            <person name="Niwa H."/>
            <person name="Sekita Y."/>
            <person name="Huang X."/>
            <person name="Stark A."/>
            <person name="Kheradpour P."/>
            <person name="Kellis M."/>
            <person name="Flicek P."/>
            <person name="Chen Y."/>
            <person name="Webber C."/>
            <person name="Hardison R."/>
            <person name="Nelson J."/>
            <person name="Hallsworth-Pepin K."/>
            <person name="Delehaunty K."/>
            <person name="Markovic C."/>
            <person name="Minx P."/>
            <person name="Feng Y."/>
            <person name="Kremitzki C."/>
            <person name="Mitreva M."/>
            <person name="Glasscock J."/>
            <person name="Wylie T."/>
            <person name="Wohldmann P."/>
            <person name="Thiru P."/>
            <person name="Nhan M.N."/>
            <person name="Pohl C.S."/>
            <person name="Smith S.M."/>
            <person name="Hou S."/>
            <person name="Nefedov M."/>
            <person name="de Jong P.J."/>
            <person name="Renfree M.B."/>
            <person name="Mardis E.R."/>
            <person name="Wilson R.K."/>
        </authorList>
    </citation>
    <scope>NUCLEOTIDE SEQUENCE [LARGE SCALE GENOMIC DNA]</scope>
    <source>
        <strain evidence="6 7">Glennie</strain>
    </source>
</reference>
<dbReference type="PANTHER" id="PTHR19303">
    <property type="entry name" value="TRANSPOSON"/>
    <property type="match status" value="1"/>
</dbReference>
<dbReference type="Ensembl" id="ENSOANT00000024117.3">
    <property type="protein sequence ID" value="ENSOANP00000024113.2"/>
    <property type="gene ID" value="ENSOANG00000015322.3"/>
</dbReference>
<dbReference type="SUPFAM" id="SSF46689">
    <property type="entry name" value="Homeodomain-like"/>
    <property type="match status" value="2"/>
</dbReference>
<dbReference type="Bgee" id="ENSOANG00000015322">
    <property type="expression patterns" value="Expressed in fibroblast and 7 other cell types or tissues"/>
</dbReference>
<dbReference type="STRING" id="9258.ENSOANP00000024113"/>
<keyword evidence="2" id="KW-0238">DNA-binding</keyword>
<dbReference type="SMART" id="SM00674">
    <property type="entry name" value="CENPB"/>
    <property type="match status" value="1"/>
</dbReference>
<accession>F7CP89</accession>
<name>F7CP89_ORNAN</name>
<dbReference type="InterPro" id="IPR006600">
    <property type="entry name" value="HTH_CenpB_DNA-bd_dom"/>
</dbReference>
<dbReference type="GeneTree" id="ENSGT00940000154420"/>
<evidence type="ECO:0000313" key="6">
    <source>
        <dbReference type="Ensembl" id="ENSOANP00000024113.2"/>
    </source>
</evidence>
<feature type="region of interest" description="Disordered" evidence="4">
    <location>
        <begin position="555"/>
        <end position="576"/>
    </location>
</feature>
<reference evidence="6" key="3">
    <citation type="submission" date="2025-09" db="UniProtKB">
        <authorList>
            <consortium name="Ensembl"/>
        </authorList>
    </citation>
    <scope>IDENTIFICATION</scope>
    <source>
        <strain evidence="6">Glennie</strain>
    </source>
</reference>
<dbReference type="InterPro" id="IPR009057">
    <property type="entry name" value="Homeodomain-like_sf"/>
</dbReference>
<dbReference type="InterPro" id="IPR004875">
    <property type="entry name" value="DDE_SF_endonuclease_dom"/>
</dbReference>
<dbReference type="HOGENOM" id="CLU_018294_1_4_1"/>
<evidence type="ECO:0000313" key="7">
    <source>
        <dbReference type="Proteomes" id="UP000002279"/>
    </source>
</evidence>
<proteinExistence type="predicted"/>
<keyword evidence="7" id="KW-1185">Reference proteome</keyword>
<dbReference type="Gene3D" id="1.10.10.60">
    <property type="entry name" value="Homeodomain-like"/>
    <property type="match status" value="2"/>
</dbReference>
<dbReference type="Pfam" id="PF03221">
    <property type="entry name" value="HTH_Tnp_Tc5"/>
    <property type="match status" value="1"/>
</dbReference>
<feature type="domain" description="HTH CENPB-type" evidence="5">
    <location>
        <begin position="78"/>
        <end position="157"/>
    </location>
</feature>
<dbReference type="InParanoid" id="F7CP89"/>
<dbReference type="Proteomes" id="UP000002279">
    <property type="component" value="Chromosome 2"/>
</dbReference>
<dbReference type="KEGG" id="oaa:103170162"/>
<evidence type="ECO:0000256" key="2">
    <source>
        <dbReference type="ARBA" id="ARBA00023125"/>
    </source>
</evidence>
<protein>
    <submittedName>
        <fullName evidence="6">Tigger transposable element derived 1</fullName>
    </submittedName>
</protein>
<dbReference type="CTD" id="200765"/>
<dbReference type="eggNOG" id="KOG3105">
    <property type="taxonomic scope" value="Eukaryota"/>
</dbReference>
<dbReference type="GO" id="GO:0005634">
    <property type="term" value="C:nucleus"/>
    <property type="evidence" value="ECO:0000318"/>
    <property type="project" value="GO_Central"/>
</dbReference>
<dbReference type="PROSITE" id="PS51253">
    <property type="entry name" value="HTH_CENPB"/>
    <property type="match status" value="1"/>
</dbReference>
<evidence type="ECO:0000256" key="1">
    <source>
        <dbReference type="ARBA" id="ARBA00004123"/>
    </source>
</evidence>
<keyword evidence="3" id="KW-0539">Nucleus</keyword>
<dbReference type="InterPro" id="IPR050863">
    <property type="entry name" value="CenT-Element_Derived"/>
</dbReference>
<comment type="subcellular location">
    <subcellularLocation>
        <location evidence="1">Nucleus</location>
    </subcellularLocation>
</comment>
<dbReference type="InterPro" id="IPR007889">
    <property type="entry name" value="HTH_Psq"/>
</dbReference>
<dbReference type="Pfam" id="PF04218">
    <property type="entry name" value="CENP-B_N"/>
    <property type="match status" value="1"/>
</dbReference>
<gene>
    <name evidence="6" type="primary">TIGD1</name>
</gene>
<dbReference type="RefSeq" id="XP_007665108.1">
    <property type="nucleotide sequence ID" value="XM_007666918.3"/>
</dbReference>
<dbReference type="AlphaFoldDB" id="F7CP89"/>
<organism evidence="6 7">
    <name type="scientific">Ornithorhynchus anatinus</name>
    <name type="common">Duckbill platypus</name>
    <dbReference type="NCBI Taxonomy" id="9258"/>
    <lineage>
        <taxon>Eukaryota</taxon>
        <taxon>Metazoa</taxon>
        <taxon>Chordata</taxon>
        <taxon>Craniata</taxon>
        <taxon>Vertebrata</taxon>
        <taxon>Euteleostomi</taxon>
        <taxon>Mammalia</taxon>
        <taxon>Monotremata</taxon>
        <taxon>Ornithorhynchidae</taxon>
        <taxon>Ornithorhynchus</taxon>
    </lineage>
</organism>
<feature type="compositionally biased region" description="Polar residues" evidence="4">
    <location>
        <begin position="561"/>
        <end position="576"/>
    </location>
</feature>
<dbReference type="OrthoDB" id="125347at2759"/>
<dbReference type="OMA" id="PCHPVNL"/>
<evidence type="ECO:0000256" key="3">
    <source>
        <dbReference type="ARBA" id="ARBA00023242"/>
    </source>
</evidence>
<evidence type="ECO:0000259" key="5">
    <source>
        <dbReference type="PROSITE" id="PS51253"/>
    </source>
</evidence>
<dbReference type="GO" id="GO:0003677">
    <property type="term" value="F:DNA binding"/>
    <property type="evidence" value="ECO:0000318"/>
    <property type="project" value="GO_Central"/>
</dbReference>
<reference evidence="6" key="2">
    <citation type="submission" date="2025-08" db="UniProtKB">
        <authorList>
            <consortium name="Ensembl"/>
        </authorList>
    </citation>
    <scope>IDENTIFICATION</scope>
    <source>
        <strain evidence="6">Glennie</strain>
    </source>
</reference>
<dbReference type="FunCoup" id="F7CP89">
    <property type="interactions" value="727"/>
</dbReference>